<dbReference type="PROSITE" id="PS50119">
    <property type="entry name" value="ZF_BBOX"/>
    <property type="match status" value="1"/>
</dbReference>
<reference evidence="3 4" key="1">
    <citation type="submission" date="2020-06" db="EMBL/GenBank/DDBJ databases">
        <authorList>
            <person name="Li R."/>
            <person name="Bekaert M."/>
        </authorList>
    </citation>
    <scope>NUCLEOTIDE SEQUENCE [LARGE SCALE GENOMIC DNA]</scope>
    <source>
        <strain evidence="4">wild</strain>
    </source>
</reference>
<gene>
    <name evidence="3" type="ORF">MCOR_44555</name>
</gene>
<evidence type="ECO:0000259" key="2">
    <source>
        <dbReference type="PROSITE" id="PS50119"/>
    </source>
</evidence>
<dbReference type="InterPro" id="IPR015943">
    <property type="entry name" value="WD40/YVTN_repeat-like_dom_sf"/>
</dbReference>
<evidence type="ECO:0000313" key="4">
    <source>
        <dbReference type="Proteomes" id="UP000507470"/>
    </source>
</evidence>
<dbReference type="PANTHER" id="PTHR25462">
    <property type="entry name" value="BONUS, ISOFORM C-RELATED"/>
    <property type="match status" value="1"/>
</dbReference>
<organism evidence="3 4">
    <name type="scientific">Mytilus coruscus</name>
    <name type="common">Sea mussel</name>
    <dbReference type="NCBI Taxonomy" id="42192"/>
    <lineage>
        <taxon>Eukaryota</taxon>
        <taxon>Metazoa</taxon>
        <taxon>Spiralia</taxon>
        <taxon>Lophotrochozoa</taxon>
        <taxon>Mollusca</taxon>
        <taxon>Bivalvia</taxon>
        <taxon>Autobranchia</taxon>
        <taxon>Pteriomorphia</taxon>
        <taxon>Mytilida</taxon>
        <taxon>Mytiloidea</taxon>
        <taxon>Mytilidae</taxon>
        <taxon>Mytilinae</taxon>
        <taxon>Mytilus</taxon>
    </lineage>
</organism>
<evidence type="ECO:0000256" key="1">
    <source>
        <dbReference type="PROSITE-ProRule" id="PRU00024"/>
    </source>
</evidence>
<proteinExistence type="predicted"/>
<evidence type="ECO:0000313" key="3">
    <source>
        <dbReference type="EMBL" id="CAC5411467.1"/>
    </source>
</evidence>
<dbReference type="CDD" id="cd19757">
    <property type="entry name" value="Bbox1"/>
    <property type="match status" value="1"/>
</dbReference>
<keyword evidence="1" id="KW-0862">Zinc</keyword>
<accession>A0A6J8DUS6</accession>
<name>A0A6J8DUS6_MYTCO</name>
<dbReference type="InterPro" id="IPR000315">
    <property type="entry name" value="Znf_B-box"/>
</dbReference>
<dbReference type="Gene3D" id="3.30.160.60">
    <property type="entry name" value="Classic Zinc Finger"/>
    <property type="match status" value="1"/>
</dbReference>
<dbReference type="EMBL" id="CACVKT020007864">
    <property type="protein sequence ID" value="CAC5411467.1"/>
    <property type="molecule type" value="Genomic_DNA"/>
</dbReference>
<dbReference type="InterPro" id="IPR047153">
    <property type="entry name" value="TRIM45/56/19-like"/>
</dbReference>
<dbReference type="SUPFAM" id="SSF63829">
    <property type="entry name" value="Calcium-dependent phosphotriesterase"/>
    <property type="match status" value="1"/>
</dbReference>
<feature type="domain" description="B box-type" evidence="2">
    <location>
        <begin position="3"/>
        <end position="53"/>
    </location>
</feature>
<dbReference type="GO" id="GO:0008270">
    <property type="term" value="F:zinc ion binding"/>
    <property type="evidence" value="ECO:0007669"/>
    <property type="project" value="UniProtKB-KW"/>
</dbReference>
<keyword evidence="1" id="KW-0479">Metal-binding</keyword>
<dbReference type="Gene3D" id="2.130.10.10">
    <property type="entry name" value="YVTN repeat-like/Quinoprotein amine dehydrogenase"/>
    <property type="match status" value="1"/>
</dbReference>
<dbReference type="OrthoDB" id="6062662at2759"/>
<dbReference type="PANTHER" id="PTHR25462:SF296">
    <property type="entry name" value="MEIOTIC P26, ISOFORM F"/>
    <property type="match status" value="1"/>
</dbReference>
<dbReference type="AlphaFoldDB" id="A0A6J8DUS6"/>
<dbReference type="Proteomes" id="UP000507470">
    <property type="component" value="Unassembled WGS sequence"/>
</dbReference>
<sequence length="552" mass="61556">MASKMVMCDPCSRLKKSSEGLKYCTDCEDTLCTDCIAIHSAVKLLASHYLVDVSVTTGNTFNIKKDCNDHEGMCYEFYCSDHDCLMCRTCMANTHRTCGKIQPIDVAAKGCRSSAMLEDITKEITELLNSTKKLVVDRQGNKTRVGKEKAKLLKQIAKFRQDINCHLDQLERKLISEVDTIDKTICKKACSDLCESDKRQHDIKDMWQRINFFTEHGSESQLFIHMNTVKSDISKQVSNFQDLVPRLETFDINFEATDLISVINSLGSIKVKSSLCTVSLQHPKHMQAQTREKRQKEPSKFQFERKVEIPSGRITCMIVTNDNNLLLCNDSIGTNNLSLWTETGQHLKSSTAAGRPFGMAIVPGTDEAVVTLINLNSIQFINITSNTPGRQVHIDVSGPLGIAVIRDNIYVGSSKGQVSIINRISGNCLKTLNVGCSFITAINPFIEKTEEQLYCCEYGGENLVSCIKLDGTRVFSCVVNGPMTLALDTNGNSYVTEYNSSNLLRISSDGKKDKIILQNSDRLNSPLAVAFNKTYNKTYISNAHNVMIFNCN</sequence>
<protein>
    <recommendedName>
        <fullName evidence="2">B box-type domain-containing protein</fullName>
    </recommendedName>
</protein>
<dbReference type="SUPFAM" id="SSF57845">
    <property type="entry name" value="B-box zinc-binding domain"/>
    <property type="match status" value="1"/>
</dbReference>
<keyword evidence="4" id="KW-1185">Reference proteome</keyword>
<keyword evidence="1" id="KW-0863">Zinc-finger</keyword>